<dbReference type="eggNOG" id="COG0726">
    <property type="taxonomic scope" value="Bacteria"/>
</dbReference>
<dbReference type="STRING" id="596152.DesU5LDRAFT_0036"/>
<dbReference type="OrthoDB" id="9776235at2"/>
<feature type="domain" description="NodB homology" evidence="3">
    <location>
        <begin position="61"/>
        <end position="302"/>
    </location>
</feature>
<evidence type="ECO:0000256" key="2">
    <source>
        <dbReference type="ARBA" id="ARBA00022729"/>
    </source>
</evidence>
<dbReference type="PANTHER" id="PTHR34216">
    <property type="match status" value="1"/>
</dbReference>
<keyword evidence="4" id="KW-0624">Polysaccharide degradation</keyword>
<gene>
    <name evidence="4" type="ORF">DesU5LDRAFT_0036</name>
</gene>
<evidence type="ECO:0000313" key="4">
    <source>
        <dbReference type="EMBL" id="EIG55760.1"/>
    </source>
</evidence>
<dbReference type="AlphaFoldDB" id="I2Q7K4"/>
<keyword evidence="4" id="KW-0378">Hydrolase</keyword>
<evidence type="ECO:0000259" key="3">
    <source>
        <dbReference type="PROSITE" id="PS51677"/>
    </source>
</evidence>
<dbReference type="CDD" id="cd10918">
    <property type="entry name" value="CE4_NodB_like_5s_6s"/>
    <property type="match status" value="1"/>
</dbReference>
<dbReference type="HOGENOM" id="CLU_030024_1_2_7"/>
<dbReference type="PROSITE" id="PS51677">
    <property type="entry name" value="NODB"/>
    <property type="match status" value="1"/>
</dbReference>
<keyword evidence="4" id="KW-0119">Carbohydrate metabolism</keyword>
<dbReference type="InterPro" id="IPR002509">
    <property type="entry name" value="NODB_dom"/>
</dbReference>
<dbReference type="SUPFAM" id="SSF88713">
    <property type="entry name" value="Glycoside hydrolase/deacetylase"/>
    <property type="match status" value="1"/>
</dbReference>
<dbReference type="Gene3D" id="3.20.20.370">
    <property type="entry name" value="Glycoside hydrolase/deacetylase"/>
    <property type="match status" value="1"/>
</dbReference>
<dbReference type="InterPro" id="IPR051398">
    <property type="entry name" value="Polysacch_Deacetylase"/>
</dbReference>
<evidence type="ECO:0000256" key="1">
    <source>
        <dbReference type="ARBA" id="ARBA00004613"/>
    </source>
</evidence>
<dbReference type="GO" id="GO:0016798">
    <property type="term" value="F:hydrolase activity, acting on glycosyl bonds"/>
    <property type="evidence" value="ECO:0007669"/>
    <property type="project" value="UniProtKB-KW"/>
</dbReference>
<reference evidence="4" key="1">
    <citation type="submission" date="2011-11" db="EMBL/GenBank/DDBJ databases">
        <title>Improved High-Quality Draft sequence of Desulfovibrio sp. U5L.</title>
        <authorList>
            <consortium name="US DOE Joint Genome Institute"/>
            <person name="Lucas S."/>
            <person name="Han J."/>
            <person name="Lapidus A."/>
            <person name="Cheng J.-F."/>
            <person name="Goodwin L."/>
            <person name="Pitluck S."/>
            <person name="Peters L."/>
            <person name="Ovchinnikova G."/>
            <person name="Held B."/>
            <person name="Detter J.C."/>
            <person name="Han C."/>
            <person name="Tapia R."/>
            <person name="Land M."/>
            <person name="Hauser L."/>
            <person name="Kyrpides N."/>
            <person name="Ivanova N."/>
            <person name="Pagani I."/>
            <person name="Gabster J."/>
            <person name="Walker C."/>
            <person name="Stolyar S."/>
            <person name="Stahl D."/>
            <person name="Arkin A."/>
            <person name="Dehal P."/>
            <person name="Hazen T."/>
            <person name="Woyke T."/>
        </authorList>
    </citation>
    <scope>NUCLEOTIDE SEQUENCE [LARGE SCALE GENOMIC DNA]</scope>
    <source>
        <strain evidence="4">U5L</strain>
    </source>
</reference>
<sequence>MSTCRVLILLYHRVATLPSDPQLLAVRPEHFEAHLEVMRTKGMEFSRLVDLNRPEAWSAGDRVVISFDDGYADNASAAAPILVRHGVPATFFVASDHLDGQRWFWWDEVEALLLGPGSGADVPPAAPWNMLSPPRTRAQAAYRTACLRLRAMPRARRERVLENLRRSRGGSVQPPEPWRAMTSRELRDLERPGLLEVGGHTCGHALLAAESEAVQRTEIESDKSVLEGLLGHSIHAFSYPYGAPGDFTAVSRSLAAAAGYRVACANHPGLVRPETDLLSLPRNLVRDWDGPRFAAMLDAWLK</sequence>
<dbReference type="PANTHER" id="PTHR34216:SF3">
    <property type="entry name" value="POLY-BETA-1,6-N-ACETYL-D-GLUCOSAMINE N-DEACETYLASE"/>
    <property type="match status" value="1"/>
</dbReference>
<dbReference type="GO" id="GO:0005576">
    <property type="term" value="C:extracellular region"/>
    <property type="evidence" value="ECO:0007669"/>
    <property type="project" value="UniProtKB-SubCell"/>
</dbReference>
<name>I2Q7K4_9BACT</name>
<dbReference type="Pfam" id="PF01522">
    <property type="entry name" value="Polysacc_deac_1"/>
    <property type="match status" value="2"/>
</dbReference>
<comment type="subcellular location">
    <subcellularLocation>
        <location evidence="1">Secreted</location>
    </subcellularLocation>
</comment>
<dbReference type="InterPro" id="IPR011330">
    <property type="entry name" value="Glyco_hydro/deAcase_b/a-brl"/>
</dbReference>
<keyword evidence="2" id="KW-0732">Signal</keyword>
<dbReference type="GO" id="GO:0045493">
    <property type="term" value="P:xylan catabolic process"/>
    <property type="evidence" value="ECO:0007669"/>
    <property type="project" value="UniProtKB-KW"/>
</dbReference>
<organism evidence="4">
    <name type="scientific">Desulfovibrio sp. U5L</name>
    <dbReference type="NCBI Taxonomy" id="596152"/>
    <lineage>
        <taxon>Bacteria</taxon>
        <taxon>Pseudomonadati</taxon>
        <taxon>Thermodesulfobacteriota</taxon>
        <taxon>Desulfovibrionia</taxon>
        <taxon>Desulfovibrionales</taxon>
        <taxon>Desulfovibrionaceae</taxon>
        <taxon>Desulfovibrio</taxon>
    </lineage>
</organism>
<dbReference type="EMBL" id="JH600067">
    <property type="protein sequence ID" value="EIG55760.1"/>
    <property type="molecule type" value="Genomic_DNA"/>
</dbReference>
<keyword evidence="4" id="KW-0326">Glycosidase</keyword>
<proteinExistence type="predicted"/>
<protein>
    <submittedName>
        <fullName evidence="4">Putative xylanase/chitin deacetylase</fullName>
    </submittedName>
</protein>
<dbReference type="GO" id="GO:0016810">
    <property type="term" value="F:hydrolase activity, acting on carbon-nitrogen (but not peptide) bonds"/>
    <property type="evidence" value="ECO:0007669"/>
    <property type="project" value="InterPro"/>
</dbReference>
<accession>I2Q7K4</accession>
<keyword evidence="4" id="KW-0858">Xylan degradation</keyword>